<protein>
    <submittedName>
        <fullName evidence="3">Glycerophosphodiester phosphodiesterase</fullName>
    </submittedName>
</protein>
<evidence type="ECO:0000256" key="1">
    <source>
        <dbReference type="SAM" id="SignalP"/>
    </source>
</evidence>
<dbReference type="InterPro" id="IPR030395">
    <property type="entry name" value="GP_PDE_dom"/>
</dbReference>
<gene>
    <name evidence="3" type="ORF">DXT99_15635</name>
</gene>
<evidence type="ECO:0000313" key="4">
    <source>
        <dbReference type="Proteomes" id="UP000256708"/>
    </source>
</evidence>
<dbReference type="SUPFAM" id="SSF51695">
    <property type="entry name" value="PLC-like phosphodiesterases"/>
    <property type="match status" value="1"/>
</dbReference>
<dbReference type="PANTHER" id="PTHR46211:SF14">
    <property type="entry name" value="GLYCEROPHOSPHODIESTER PHOSPHODIESTERASE"/>
    <property type="match status" value="1"/>
</dbReference>
<dbReference type="AlphaFoldDB" id="A0A3D8LB98"/>
<keyword evidence="4" id="KW-1185">Reference proteome</keyword>
<dbReference type="Gene3D" id="3.20.20.190">
    <property type="entry name" value="Phosphatidylinositol (PI) phosphodiesterase"/>
    <property type="match status" value="1"/>
</dbReference>
<dbReference type="PROSITE" id="PS51704">
    <property type="entry name" value="GP_PDE"/>
    <property type="match status" value="1"/>
</dbReference>
<dbReference type="RefSeq" id="WP_115566513.1">
    <property type="nucleotide sequence ID" value="NZ_QRGR01000017.1"/>
</dbReference>
<organism evidence="3 4">
    <name type="scientific">Pontibacter diazotrophicus</name>
    <dbReference type="NCBI Taxonomy" id="1400979"/>
    <lineage>
        <taxon>Bacteria</taxon>
        <taxon>Pseudomonadati</taxon>
        <taxon>Bacteroidota</taxon>
        <taxon>Cytophagia</taxon>
        <taxon>Cytophagales</taxon>
        <taxon>Hymenobacteraceae</taxon>
        <taxon>Pontibacter</taxon>
    </lineage>
</organism>
<reference evidence="4" key="1">
    <citation type="submission" date="2018-08" db="EMBL/GenBank/DDBJ databases">
        <authorList>
            <person name="Liu Z.-W."/>
            <person name="Du Z.-J."/>
        </authorList>
    </citation>
    <scope>NUCLEOTIDE SEQUENCE [LARGE SCALE GENOMIC DNA]</scope>
    <source>
        <strain evidence="4">H4X</strain>
    </source>
</reference>
<accession>A0A3D8LB98</accession>
<evidence type="ECO:0000259" key="2">
    <source>
        <dbReference type="PROSITE" id="PS51704"/>
    </source>
</evidence>
<name>A0A3D8LB98_9BACT</name>
<dbReference type="GO" id="GO:0008081">
    <property type="term" value="F:phosphoric diester hydrolase activity"/>
    <property type="evidence" value="ECO:0007669"/>
    <property type="project" value="InterPro"/>
</dbReference>
<dbReference type="PANTHER" id="PTHR46211">
    <property type="entry name" value="GLYCEROPHOSPHORYL DIESTER PHOSPHODIESTERASE"/>
    <property type="match status" value="1"/>
</dbReference>
<dbReference type="GO" id="GO:0006629">
    <property type="term" value="P:lipid metabolic process"/>
    <property type="evidence" value="ECO:0007669"/>
    <property type="project" value="InterPro"/>
</dbReference>
<feature type="domain" description="GP-PDE" evidence="2">
    <location>
        <begin position="24"/>
        <end position="293"/>
    </location>
</feature>
<proteinExistence type="predicted"/>
<keyword evidence="1" id="KW-0732">Signal</keyword>
<dbReference type="Proteomes" id="UP000256708">
    <property type="component" value="Unassembled WGS sequence"/>
</dbReference>
<dbReference type="EMBL" id="QRGR01000017">
    <property type="protein sequence ID" value="RDV14222.1"/>
    <property type="molecule type" value="Genomic_DNA"/>
</dbReference>
<feature type="signal peptide" evidence="1">
    <location>
        <begin position="1"/>
        <end position="20"/>
    </location>
</feature>
<evidence type="ECO:0000313" key="3">
    <source>
        <dbReference type="EMBL" id="RDV14222.1"/>
    </source>
</evidence>
<dbReference type="InterPro" id="IPR017946">
    <property type="entry name" value="PLC-like_Pdiesterase_TIM-brl"/>
</dbReference>
<sequence length="294" mass="33436">MLNRNLLILVFIMYSFVAPAQQKLDVQGHRGARGLMPENTIPAMKKALDYGVTTLELDLSISKDKLPLVSHEPYFSATISLTPEGNAIPEAEEKNYNLYKLTYDEIRKYDVGSKPHPDFPEQQKMVAYKPLLAELIDSVERYAASRNMPPPHYNIEIKASPEGDKVFHPEPEEFVALVMQVVQEKGIQERLILQSFDPRVLEQAHSKHPDIPIAFLVSNLKGLEANLQRLSFQPAVYSPYHKLVNSKIVEACHEKGIRIIPWTVNDKTRIRQLVRMGVDGIITDYPDRVEIPAK</sequence>
<dbReference type="CDD" id="cd08567">
    <property type="entry name" value="GDPD_SpGDE_like"/>
    <property type="match status" value="1"/>
</dbReference>
<feature type="chain" id="PRO_5017626890" evidence="1">
    <location>
        <begin position="21"/>
        <end position="294"/>
    </location>
</feature>
<dbReference type="Pfam" id="PF03009">
    <property type="entry name" value="GDPD"/>
    <property type="match status" value="1"/>
</dbReference>
<comment type="caution">
    <text evidence="3">The sequence shown here is derived from an EMBL/GenBank/DDBJ whole genome shotgun (WGS) entry which is preliminary data.</text>
</comment>
<dbReference type="OrthoDB" id="384721at2"/>
<dbReference type="PROSITE" id="PS50007">
    <property type="entry name" value="PIPLC_X_DOMAIN"/>
    <property type="match status" value="1"/>
</dbReference>